<dbReference type="GO" id="GO:0005634">
    <property type="term" value="C:nucleus"/>
    <property type="evidence" value="ECO:0007669"/>
    <property type="project" value="TreeGrafter"/>
</dbReference>
<reference evidence="2 3" key="1">
    <citation type="journal article" date="2022" name="Nat. Ecol. Evol.">
        <title>A masculinizing supergene underlies an exaggerated male reproductive morph in a spider.</title>
        <authorList>
            <person name="Hendrickx F."/>
            <person name="De Corte Z."/>
            <person name="Sonet G."/>
            <person name="Van Belleghem S.M."/>
            <person name="Kostlbacher S."/>
            <person name="Vangestel C."/>
        </authorList>
    </citation>
    <scope>NUCLEOTIDE SEQUENCE [LARGE SCALE GENOMIC DNA]</scope>
    <source>
        <strain evidence="2">W744_W776</strain>
    </source>
</reference>
<protein>
    <recommendedName>
        <fullName evidence="1">HAT C-terminal dimerisation domain-containing protein</fullName>
    </recommendedName>
</protein>
<name>A0AAV6TUS9_9ARAC</name>
<sequence length="266" mass="29807">MLERLLKIKVPLAVALANISNPPEALLPSEWETIKECVPLLKPMEDMTTELSGELYPTLSMVIPMLRGLQYTISSKEPGTLDGMMLKTALLNSITKRFLDLEKSAIPQKACFLDPRFKKAGFGLEANAKQAENQVLSELQSLLSKKKTSTAPIPRITASKSSIWDILDAKIELCKGTETTSSSSMILLRQYKELLHLSRQQNPMEFWSLLSTLPELAQLARKYLCIPATSVPSERQFSKAGLITNDRRNRLKPKNLDMLLFLNSCL</sequence>
<dbReference type="EMBL" id="JAFNEN010000996">
    <property type="protein sequence ID" value="KAG8175484.1"/>
    <property type="molecule type" value="Genomic_DNA"/>
</dbReference>
<keyword evidence="3" id="KW-1185">Reference proteome</keyword>
<dbReference type="AlphaFoldDB" id="A0AAV6TUS9"/>
<dbReference type="Proteomes" id="UP000827092">
    <property type="component" value="Unassembled WGS sequence"/>
</dbReference>
<accession>A0AAV6TUS9</accession>
<dbReference type="InterPro" id="IPR012337">
    <property type="entry name" value="RNaseH-like_sf"/>
</dbReference>
<dbReference type="SUPFAM" id="SSF53098">
    <property type="entry name" value="Ribonuclease H-like"/>
    <property type="match status" value="1"/>
</dbReference>
<dbReference type="GO" id="GO:0006357">
    <property type="term" value="P:regulation of transcription by RNA polymerase II"/>
    <property type="evidence" value="ECO:0007669"/>
    <property type="project" value="TreeGrafter"/>
</dbReference>
<dbReference type="InterPro" id="IPR008906">
    <property type="entry name" value="HATC_C_dom"/>
</dbReference>
<dbReference type="Pfam" id="PF05699">
    <property type="entry name" value="Dimer_Tnp_hAT"/>
    <property type="match status" value="1"/>
</dbReference>
<evidence type="ECO:0000313" key="3">
    <source>
        <dbReference type="Proteomes" id="UP000827092"/>
    </source>
</evidence>
<dbReference type="GO" id="GO:0046983">
    <property type="term" value="F:protein dimerization activity"/>
    <property type="evidence" value="ECO:0007669"/>
    <property type="project" value="InterPro"/>
</dbReference>
<organism evidence="2 3">
    <name type="scientific">Oedothorax gibbosus</name>
    <dbReference type="NCBI Taxonomy" id="931172"/>
    <lineage>
        <taxon>Eukaryota</taxon>
        <taxon>Metazoa</taxon>
        <taxon>Ecdysozoa</taxon>
        <taxon>Arthropoda</taxon>
        <taxon>Chelicerata</taxon>
        <taxon>Arachnida</taxon>
        <taxon>Araneae</taxon>
        <taxon>Araneomorphae</taxon>
        <taxon>Entelegynae</taxon>
        <taxon>Araneoidea</taxon>
        <taxon>Linyphiidae</taxon>
        <taxon>Erigoninae</taxon>
        <taxon>Oedothorax</taxon>
    </lineage>
</organism>
<proteinExistence type="predicted"/>
<dbReference type="InterPro" id="IPR052717">
    <property type="entry name" value="Vacuolar_transposase_reg"/>
</dbReference>
<evidence type="ECO:0000313" key="2">
    <source>
        <dbReference type="EMBL" id="KAG8175484.1"/>
    </source>
</evidence>
<dbReference type="PANTHER" id="PTHR46169">
    <property type="entry name" value="DNA REPLICATION-RELATED ELEMENT FACTOR, ISOFORM A"/>
    <property type="match status" value="1"/>
</dbReference>
<dbReference type="PANTHER" id="PTHR46169:SF29">
    <property type="entry name" value="DNA REPLICATION-RELATED ELEMENT FACTOR, ISOFORM A"/>
    <property type="match status" value="1"/>
</dbReference>
<gene>
    <name evidence="2" type="ORF">JTE90_004176</name>
</gene>
<feature type="domain" description="HAT C-terminal dimerisation" evidence="1">
    <location>
        <begin position="188"/>
        <end position="264"/>
    </location>
</feature>
<comment type="caution">
    <text evidence="2">The sequence shown here is derived from an EMBL/GenBank/DDBJ whole genome shotgun (WGS) entry which is preliminary data.</text>
</comment>
<evidence type="ECO:0000259" key="1">
    <source>
        <dbReference type="Pfam" id="PF05699"/>
    </source>
</evidence>